<protein>
    <submittedName>
        <fullName evidence="2">Uncharacterized protein</fullName>
    </submittedName>
</protein>
<name>A0A2S9Y3H5_9BACT</name>
<gene>
    <name evidence="2" type="ORF">ENSA7_62970</name>
</gene>
<comment type="caution">
    <text evidence="2">The sequence shown here is derived from an EMBL/GenBank/DDBJ whole genome shotgun (WGS) entry which is preliminary data.</text>
</comment>
<reference evidence="2 3" key="1">
    <citation type="submission" date="2018-03" db="EMBL/GenBank/DDBJ databases">
        <title>Draft Genome Sequences of the Obligatory Marine Myxobacteria Enhygromyxa salina SWB007.</title>
        <authorList>
            <person name="Poehlein A."/>
            <person name="Moghaddam J.A."/>
            <person name="Harms H."/>
            <person name="Alanjari M."/>
            <person name="Koenig G.M."/>
            <person name="Daniel R."/>
            <person name="Schaeberle T.F."/>
        </authorList>
    </citation>
    <scope>NUCLEOTIDE SEQUENCE [LARGE SCALE GENOMIC DNA]</scope>
    <source>
        <strain evidence="2 3">SWB007</strain>
    </source>
</reference>
<dbReference type="Proteomes" id="UP000238823">
    <property type="component" value="Unassembled WGS sequence"/>
</dbReference>
<dbReference type="EMBL" id="PVNL01000120">
    <property type="protein sequence ID" value="PRP99657.1"/>
    <property type="molecule type" value="Genomic_DNA"/>
</dbReference>
<sequence length="296" mass="32226">MSPYGVPSMAVDPSSIDLSGYRTLSVLTLSGSISVGKSLVDAMPVGVPEHVNEAAQLLGDWVDEAENALTDRLDGKADAGLERSFDVLVDRIWVALRARLEFWHVYRHEGLDLLSDEELATAEVEAHRKLTRVAEELLARLFGDGVDFLRVSYPQQASQMAARLRYIETRGLQAEFVELVGAAPASLAQVCQGRYEAMVAARTARDNAVSVDLRPLRSKIRWAAENYASLLLSTLPKRDQEWSETVLAALQPMLATDTTRTKTDAEAELDAGGDLEGAEPPVVGDLVDPEPPAEGE</sequence>
<dbReference type="AlphaFoldDB" id="A0A2S9Y3H5"/>
<evidence type="ECO:0000256" key="1">
    <source>
        <dbReference type="SAM" id="MobiDB-lite"/>
    </source>
</evidence>
<feature type="region of interest" description="Disordered" evidence="1">
    <location>
        <begin position="257"/>
        <end position="296"/>
    </location>
</feature>
<feature type="compositionally biased region" description="Acidic residues" evidence="1">
    <location>
        <begin position="266"/>
        <end position="277"/>
    </location>
</feature>
<feature type="compositionally biased region" description="Acidic residues" evidence="1">
    <location>
        <begin position="287"/>
        <end position="296"/>
    </location>
</feature>
<accession>A0A2S9Y3H5</accession>
<evidence type="ECO:0000313" key="3">
    <source>
        <dbReference type="Proteomes" id="UP000238823"/>
    </source>
</evidence>
<organism evidence="2 3">
    <name type="scientific">Enhygromyxa salina</name>
    <dbReference type="NCBI Taxonomy" id="215803"/>
    <lineage>
        <taxon>Bacteria</taxon>
        <taxon>Pseudomonadati</taxon>
        <taxon>Myxococcota</taxon>
        <taxon>Polyangia</taxon>
        <taxon>Nannocystales</taxon>
        <taxon>Nannocystaceae</taxon>
        <taxon>Enhygromyxa</taxon>
    </lineage>
</organism>
<proteinExistence type="predicted"/>
<evidence type="ECO:0000313" key="2">
    <source>
        <dbReference type="EMBL" id="PRP99657.1"/>
    </source>
</evidence>